<dbReference type="STRING" id="71451.RV07_GL004352"/>
<reference evidence="2 4" key="1">
    <citation type="submission" date="2013-02" db="EMBL/GenBank/DDBJ databases">
        <title>The Genome Sequence of Enterococcus malodoratus ATCC_43197.</title>
        <authorList>
            <consortium name="The Broad Institute Genome Sequencing Platform"/>
            <consortium name="The Broad Institute Genome Sequencing Center for Infectious Disease"/>
            <person name="Earl A.M."/>
            <person name="Gilmore M.S."/>
            <person name="Lebreton F."/>
            <person name="Walker B."/>
            <person name="Young S.K."/>
            <person name="Zeng Q."/>
            <person name="Gargeya S."/>
            <person name="Fitzgerald M."/>
            <person name="Haas B."/>
            <person name="Abouelleil A."/>
            <person name="Alvarado L."/>
            <person name="Arachchi H.M."/>
            <person name="Berlin A.M."/>
            <person name="Chapman S.B."/>
            <person name="Dewar J."/>
            <person name="Goldberg J."/>
            <person name="Griggs A."/>
            <person name="Gujja S."/>
            <person name="Hansen M."/>
            <person name="Howarth C."/>
            <person name="Imamovic A."/>
            <person name="Larimer J."/>
            <person name="McCowan C."/>
            <person name="Murphy C."/>
            <person name="Neiman D."/>
            <person name="Pearson M."/>
            <person name="Priest M."/>
            <person name="Roberts A."/>
            <person name="Saif S."/>
            <person name="Shea T."/>
            <person name="Sisk P."/>
            <person name="Sykes S."/>
            <person name="Wortman J."/>
            <person name="Nusbaum C."/>
            <person name="Birren B."/>
        </authorList>
    </citation>
    <scope>NUCLEOTIDE SEQUENCE [LARGE SCALE GENOMIC DNA]</scope>
    <source>
        <strain evidence="2 4">ATCC 43197</strain>
    </source>
</reference>
<name>R2P2E9_9ENTE</name>
<dbReference type="Proteomes" id="UP000013783">
    <property type="component" value="Unassembled WGS sequence"/>
</dbReference>
<feature type="signal peptide" evidence="1">
    <location>
        <begin position="1"/>
        <end position="23"/>
    </location>
</feature>
<evidence type="ECO:0000313" key="3">
    <source>
        <dbReference type="EMBL" id="EOT64183.1"/>
    </source>
</evidence>
<reference evidence="3 5" key="2">
    <citation type="submission" date="2013-03" db="EMBL/GenBank/DDBJ databases">
        <title>The Genome Sequence of Enterococcus malodoratus ATCC_43197 (PacBio/Illumina hybrid assembly).</title>
        <authorList>
            <consortium name="The Broad Institute Genomics Platform"/>
            <consortium name="The Broad Institute Genome Sequencing Center for Infectious Disease"/>
            <person name="Earl A."/>
            <person name="Russ C."/>
            <person name="Gilmore M."/>
            <person name="Surin D."/>
            <person name="Walker B."/>
            <person name="Young S."/>
            <person name="Zeng Q."/>
            <person name="Gargeya S."/>
            <person name="Fitzgerald M."/>
            <person name="Haas B."/>
            <person name="Abouelleil A."/>
            <person name="Allen A.W."/>
            <person name="Alvarado L."/>
            <person name="Arachchi H.M."/>
            <person name="Berlin A.M."/>
            <person name="Chapman S.B."/>
            <person name="Gainer-Dewar J."/>
            <person name="Goldberg J."/>
            <person name="Griggs A."/>
            <person name="Gujja S."/>
            <person name="Hansen M."/>
            <person name="Howarth C."/>
            <person name="Imamovic A."/>
            <person name="Ireland A."/>
            <person name="Larimer J."/>
            <person name="McCowan C."/>
            <person name="Murphy C."/>
            <person name="Pearson M."/>
            <person name="Poon T.W."/>
            <person name="Priest M."/>
            <person name="Roberts A."/>
            <person name="Saif S."/>
            <person name="Shea T."/>
            <person name="Sisk P."/>
            <person name="Sykes S."/>
            <person name="Wortman J."/>
            <person name="Nusbaum C."/>
            <person name="Birren B."/>
        </authorList>
    </citation>
    <scope>NUCLEOTIDE SEQUENCE [LARGE SCALE GENOMIC DNA]</scope>
    <source>
        <strain evidence="3 5">ATCC 43197</strain>
    </source>
</reference>
<dbReference type="EMBL" id="AJAK01000015">
    <property type="protein sequence ID" value="EOH77403.1"/>
    <property type="molecule type" value="Genomic_DNA"/>
</dbReference>
<sequence>MKKILSGLLVSGFLFGGVLSVQAAEINGEDSAKITVDGFLGQDNKDEESPNIDEGANDWINVTLDTANIFYTTKASEHKSITSPDYTITNNSGRGVKISANTFTIDSGSLTNVDTLKISGNDYSAAEKSVDLKTFTAGEFLVLANNQGKLNVETDTADSHAKETTYKYSGTTKDDYYKSTAEKTTHTLTLAFEALGKDGNPVAP</sequence>
<keyword evidence="5" id="KW-1185">Reference proteome</keyword>
<comment type="caution">
    <text evidence="2">The sequence shown here is derived from an EMBL/GenBank/DDBJ whole genome shotgun (WGS) entry which is preliminary data.</text>
</comment>
<organism evidence="2 4">
    <name type="scientific">Enterococcus malodoratus ATCC 43197</name>
    <dbReference type="NCBI Taxonomy" id="1158601"/>
    <lineage>
        <taxon>Bacteria</taxon>
        <taxon>Bacillati</taxon>
        <taxon>Bacillota</taxon>
        <taxon>Bacilli</taxon>
        <taxon>Lactobacillales</taxon>
        <taxon>Enterococcaceae</taxon>
        <taxon>Enterococcus</taxon>
    </lineage>
</organism>
<accession>R2P2E9</accession>
<dbReference type="OrthoDB" id="2194369at2"/>
<evidence type="ECO:0000313" key="5">
    <source>
        <dbReference type="Proteomes" id="UP000014148"/>
    </source>
</evidence>
<evidence type="ECO:0000313" key="4">
    <source>
        <dbReference type="Proteomes" id="UP000013783"/>
    </source>
</evidence>
<dbReference type="PATRIC" id="fig|1158601.3.peg.2011"/>
<dbReference type="Proteomes" id="UP000014148">
    <property type="component" value="Unassembled WGS sequence"/>
</dbReference>
<evidence type="ECO:0000313" key="2">
    <source>
        <dbReference type="EMBL" id="EOH77403.1"/>
    </source>
</evidence>
<gene>
    <name evidence="3" type="ORF">I585_03380</name>
    <name evidence="2" type="ORF">UAI_02040</name>
</gene>
<proteinExistence type="predicted"/>
<evidence type="ECO:0000256" key="1">
    <source>
        <dbReference type="SAM" id="SignalP"/>
    </source>
</evidence>
<protein>
    <recommendedName>
        <fullName evidence="6">WxL domain-containing protein</fullName>
    </recommendedName>
</protein>
<dbReference type="eggNOG" id="ENOG502ZFQD">
    <property type="taxonomic scope" value="Bacteria"/>
</dbReference>
<dbReference type="RefSeq" id="WP_010740875.1">
    <property type="nucleotide sequence ID" value="NZ_KB946250.1"/>
</dbReference>
<feature type="chain" id="PRO_5004363917" description="WxL domain-containing protein" evidence="1">
    <location>
        <begin position="24"/>
        <end position="204"/>
    </location>
</feature>
<keyword evidence="1" id="KW-0732">Signal</keyword>
<evidence type="ECO:0008006" key="6">
    <source>
        <dbReference type="Google" id="ProtNLM"/>
    </source>
</evidence>
<dbReference type="AlphaFoldDB" id="R2P2E9"/>
<dbReference type="EMBL" id="ASWA01000004">
    <property type="protein sequence ID" value="EOT64183.1"/>
    <property type="molecule type" value="Genomic_DNA"/>
</dbReference>